<feature type="chain" id="PRO_5046153400" description="Peptidyl-prolyl cis-trans isomerase" evidence="8">
    <location>
        <begin position="20"/>
        <end position="163"/>
    </location>
</feature>
<evidence type="ECO:0000313" key="11">
    <source>
        <dbReference type="Proteomes" id="UP001205861"/>
    </source>
</evidence>
<dbReference type="InterPro" id="IPR046357">
    <property type="entry name" value="PPIase_dom_sf"/>
</dbReference>
<dbReference type="Proteomes" id="UP001205861">
    <property type="component" value="Unassembled WGS sequence"/>
</dbReference>
<comment type="similarity">
    <text evidence="2 6">Belongs to the FKBP-type PPIase family.</text>
</comment>
<feature type="signal peptide" evidence="8">
    <location>
        <begin position="1"/>
        <end position="19"/>
    </location>
</feature>
<reference evidence="10 11" key="1">
    <citation type="submission" date="2022-08" db="EMBL/GenBank/DDBJ databases">
        <title>Reclassification of Massilia species as members of the genera Telluria, Duganella, Pseudoduganella, Mokoshia gen. nov. and Zemynaea gen. nov. using orthogonal and non-orthogonal genome-based approaches.</title>
        <authorList>
            <person name="Bowman J.P."/>
        </authorList>
    </citation>
    <scope>NUCLEOTIDE SEQUENCE [LARGE SCALE GENOMIC DNA]</scope>
    <source>
        <strain evidence="10 11">JCM 31607</strain>
    </source>
</reference>
<keyword evidence="11" id="KW-1185">Reference proteome</keyword>
<feature type="region of interest" description="Disordered" evidence="7">
    <location>
        <begin position="26"/>
        <end position="46"/>
    </location>
</feature>
<keyword evidence="4 5" id="KW-0413">Isomerase</keyword>
<sequence>MIRRSVFLALLLAAATATAQEGSQAASAAAGPQASQPAAAPAQPQGPKVEIIDHVVGKGKEAVIGSKVTVNYTGWLFKPLARNQHGKKFDSSLEPGRSPLDFNLGAGQVIKGWEQGVAGMKVGGKRTLIIPSELAYGKRGAGGGVIPPDADLIFDVELLDVKQ</sequence>
<comment type="caution">
    <text evidence="10">The sequence shown here is derived from an EMBL/GenBank/DDBJ whole genome shotgun (WGS) entry which is preliminary data.</text>
</comment>
<keyword evidence="8" id="KW-0732">Signal</keyword>
<keyword evidence="3 5" id="KW-0697">Rotamase</keyword>
<dbReference type="Gene3D" id="3.10.50.40">
    <property type="match status" value="1"/>
</dbReference>
<gene>
    <name evidence="10" type="ORF">NX773_14295</name>
</gene>
<evidence type="ECO:0000256" key="8">
    <source>
        <dbReference type="SAM" id="SignalP"/>
    </source>
</evidence>
<dbReference type="InterPro" id="IPR001179">
    <property type="entry name" value="PPIase_FKBP_dom"/>
</dbReference>
<dbReference type="GO" id="GO:0003755">
    <property type="term" value="F:peptidyl-prolyl cis-trans isomerase activity"/>
    <property type="evidence" value="ECO:0007669"/>
    <property type="project" value="UniProtKB-EC"/>
</dbReference>
<dbReference type="PANTHER" id="PTHR43811:SF19">
    <property type="entry name" value="39 KDA FK506-BINDING NUCLEAR PROTEIN"/>
    <property type="match status" value="1"/>
</dbReference>
<evidence type="ECO:0000256" key="4">
    <source>
        <dbReference type="ARBA" id="ARBA00023235"/>
    </source>
</evidence>
<dbReference type="SUPFAM" id="SSF54534">
    <property type="entry name" value="FKBP-like"/>
    <property type="match status" value="1"/>
</dbReference>
<organism evidence="10 11">
    <name type="scientific">Massilia solisilvae</name>
    <dbReference type="NCBI Taxonomy" id="1811225"/>
    <lineage>
        <taxon>Bacteria</taxon>
        <taxon>Pseudomonadati</taxon>
        <taxon>Pseudomonadota</taxon>
        <taxon>Betaproteobacteria</taxon>
        <taxon>Burkholderiales</taxon>
        <taxon>Oxalobacteraceae</taxon>
        <taxon>Telluria group</taxon>
        <taxon>Massilia</taxon>
    </lineage>
</organism>
<dbReference type="Pfam" id="PF00254">
    <property type="entry name" value="FKBP_C"/>
    <property type="match status" value="1"/>
</dbReference>
<evidence type="ECO:0000256" key="7">
    <source>
        <dbReference type="SAM" id="MobiDB-lite"/>
    </source>
</evidence>
<dbReference type="EC" id="5.2.1.8" evidence="6"/>
<dbReference type="EMBL" id="JANUGV010000003">
    <property type="protein sequence ID" value="MCS0609337.1"/>
    <property type="molecule type" value="Genomic_DNA"/>
</dbReference>
<accession>A0ABT2BLI6</accession>
<dbReference type="PANTHER" id="PTHR43811">
    <property type="entry name" value="FKBP-TYPE PEPTIDYL-PROLYL CIS-TRANS ISOMERASE FKPA"/>
    <property type="match status" value="1"/>
</dbReference>
<evidence type="ECO:0000256" key="5">
    <source>
        <dbReference type="PROSITE-ProRule" id="PRU00277"/>
    </source>
</evidence>
<evidence type="ECO:0000313" key="10">
    <source>
        <dbReference type="EMBL" id="MCS0609337.1"/>
    </source>
</evidence>
<proteinExistence type="inferred from homology"/>
<feature type="domain" description="PPIase FKBP-type" evidence="9">
    <location>
        <begin position="65"/>
        <end position="162"/>
    </location>
</feature>
<evidence type="ECO:0000256" key="2">
    <source>
        <dbReference type="ARBA" id="ARBA00006577"/>
    </source>
</evidence>
<dbReference type="RefSeq" id="WP_258856988.1">
    <property type="nucleotide sequence ID" value="NZ_JANUGV010000003.1"/>
</dbReference>
<evidence type="ECO:0000256" key="6">
    <source>
        <dbReference type="RuleBase" id="RU003915"/>
    </source>
</evidence>
<protein>
    <recommendedName>
        <fullName evidence="6">Peptidyl-prolyl cis-trans isomerase</fullName>
        <ecNumber evidence="6">5.2.1.8</ecNumber>
    </recommendedName>
</protein>
<comment type="catalytic activity">
    <reaction evidence="1 5 6">
        <text>[protein]-peptidylproline (omega=180) = [protein]-peptidylproline (omega=0)</text>
        <dbReference type="Rhea" id="RHEA:16237"/>
        <dbReference type="Rhea" id="RHEA-COMP:10747"/>
        <dbReference type="Rhea" id="RHEA-COMP:10748"/>
        <dbReference type="ChEBI" id="CHEBI:83833"/>
        <dbReference type="ChEBI" id="CHEBI:83834"/>
        <dbReference type="EC" id="5.2.1.8"/>
    </reaction>
</comment>
<evidence type="ECO:0000256" key="3">
    <source>
        <dbReference type="ARBA" id="ARBA00023110"/>
    </source>
</evidence>
<name>A0ABT2BLI6_9BURK</name>
<dbReference type="PROSITE" id="PS50059">
    <property type="entry name" value="FKBP_PPIASE"/>
    <property type="match status" value="1"/>
</dbReference>
<evidence type="ECO:0000259" key="9">
    <source>
        <dbReference type="PROSITE" id="PS50059"/>
    </source>
</evidence>
<evidence type="ECO:0000256" key="1">
    <source>
        <dbReference type="ARBA" id="ARBA00000971"/>
    </source>
</evidence>